<protein>
    <submittedName>
        <fullName evidence="2">Uncharacterized protein</fullName>
    </submittedName>
</protein>
<comment type="caution">
    <text evidence="2">The sequence shown here is derived from an EMBL/GenBank/DDBJ whole genome shotgun (WGS) entry which is preliminary data.</text>
</comment>
<dbReference type="AlphaFoldDB" id="A0A1V8SJM5"/>
<keyword evidence="3" id="KW-1185">Reference proteome</keyword>
<evidence type="ECO:0000313" key="3">
    <source>
        <dbReference type="Proteomes" id="UP000192596"/>
    </source>
</evidence>
<dbReference type="InParanoid" id="A0A1V8SJM5"/>
<evidence type="ECO:0000256" key="1">
    <source>
        <dbReference type="SAM" id="SignalP"/>
    </source>
</evidence>
<name>A0A1V8SJM5_9PEZI</name>
<dbReference type="OrthoDB" id="3633220at2759"/>
<evidence type="ECO:0000313" key="2">
    <source>
        <dbReference type="EMBL" id="OQN99150.1"/>
    </source>
</evidence>
<proteinExistence type="predicted"/>
<dbReference type="EMBL" id="NAJO01000041">
    <property type="protein sequence ID" value="OQN99150.1"/>
    <property type="molecule type" value="Genomic_DNA"/>
</dbReference>
<accession>A0A1V8SJM5</accession>
<organism evidence="2 3">
    <name type="scientific">Cryoendolithus antarcticus</name>
    <dbReference type="NCBI Taxonomy" id="1507870"/>
    <lineage>
        <taxon>Eukaryota</taxon>
        <taxon>Fungi</taxon>
        <taxon>Dikarya</taxon>
        <taxon>Ascomycota</taxon>
        <taxon>Pezizomycotina</taxon>
        <taxon>Dothideomycetes</taxon>
        <taxon>Dothideomycetidae</taxon>
        <taxon>Cladosporiales</taxon>
        <taxon>Cladosporiaceae</taxon>
        <taxon>Cryoendolithus</taxon>
    </lineage>
</organism>
<dbReference type="Proteomes" id="UP000192596">
    <property type="component" value="Unassembled WGS sequence"/>
</dbReference>
<keyword evidence="1" id="KW-0732">Signal</keyword>
<sequence length="216" mass="23106">MLCLTLIASLLPFRVVATPTTSKPGHAKPPTQEEFIVEFSTSNPANYSDPIYHPAQATSNSSTQIVLVALAPGSPLGTPAFVNYTNQTTDSNGFLYGALDFDLTSCQKPAARGIYGAYAPSVGSNYGLAIDISLVKGQQFFDWLYTASTGGLFHRVAAGSNGFFACNRTIQGKTQLVLDWGAYRTTPVFGAPDGCEFTSVRTRNITQSARKQKCAV</sequence>
<reference evidence="3" key="1">
    <citation type="submission" date="2017-03" db="EMBL/GenBank/DDBJ databases">
        <title>Genomes of endolithic fungi from Antarctica.</title>
        <authorList>
            <person name="Coleine C."/>
            <person name="Masonjones S."/>
            <person name="Stajich J.E."/>
        </authorList>
    </citation>
    <scope>NUCLEOTIDE SEQUENCE [LARGE SCALE GENOMIC DNA]</scope>
    <source>
        <strain evidence="3">CCFEE 5527</strain>
    </source>
</reference>
<feature type="chain" id="PRO_5012008906" evidence="1">
    <location>
        <begin position="18"/>
        <end position="216"/>
    </location>
</feature>
<feature type="signal peptide" evidence="1">
    <location>
        <begin position="1"/>
        <end position="17"/>
    </location>
</feature>
<gene>
    <name evidence="2" type="ORF">B0A48_14999</name>
</gene>